<dbReference type="InterPro" id="IPR050638">
    <property type="entry name" value="AA-Vitamin_Transporters"/>
</dbReference>
<sequence length="105" mass="11181">MILLPLGILFWPDTPPSSAAWIAAAILGIAATGFAYILFFRLISRVGPTNTIAVTFLIPLFAVMWGGIFLGEIITPRMLAGGLTIFAGTALTTGIVSFGRREKRA</sequence>
<evidence type="ECO:0000256" key="5">
    <source>
        <dbReference type="ARBA" id="ARBA00023136"/>
    </source>
</evidence>
<evidence type="ECO:0000256" key="6">
    <source>
        <dbReference type="SAM" id="Phobius"/>
    </source>
</evidence>
<comment type="subcellular location">
    <subcellularLocation>
        <location evidence="1">Membrane</location>
        <topology evidence="1">Multi-pass membrane protein</topology>
    </subcellularLocation>
</comment>
<reference evidence="9" key="1">
    <citation type="submission" date="2016-02" db="EMBL/GenBank/DDBJ databases">
        <authorList>
            <person name="Rodrigo-Torres Lidia"/>
            <person name="Arahal R.David."/>
        </authorList>
    </citation>
    <scope>NUCLEOTIDE SEQUENCE [LARGE SCALE GENOMIC DNA]</scope>
    <source>
        <strain evidence="9">CECT 8713</strain>
    </source>
</reference>
<feature type="transmembrane region" description="Helical" evidence="6">
    <location>
        <begin position="80"/>
        <end position="99"/>
    </location>
</feature>
<dbReference type="Proteomes" id="UP000073601">
    <property type="component" value="Unassembled WGS sequence"/>
</dbReference>
<dbReference type="PANTHER" id="PTHR32322">
    <property type="entry name" value="INNER MEMBRANE TRANSPORTER"/>
    <property type="match status" value="1"/>
</dbReference>
<feature type="transmembrane region" description="Helical" evidence="6">
    <location>
        <begin position="20"/>
        <end position="40"/>
    </location>
</feature>
<feature type="domain" description="EamA" evidence="7">
    <location>
        <begin position="3"/>
        <end position="93"/>
    </location>
</feature>
<evidence type="ECO:0000313" key="9">
    <source>
        <dbReference type="Proteomes" id="UP000073601"/>
    </source>
</evidence>
<comment type="similarity">
    <text evidence="2">Belongs to the EamA transporter family.</text>
</comment>
<keyword evidence="5 6" id="KW-0472">Membrane</keyword>
<gene>
    <name evidence="8" type="ORF">GMA8713_02095</name>
</gene>
<evidence type="ECO:0000256" key="3">
    <source>
        <dbReference type="ARBA" id="ARBA00022692"/>
    </source>
</evidence>
<evidence type="ECO:0000313" key="8">
    <source>
        <dbReference type="EMBL" id="CZF82120.1"/>
    </source>
</evidence>
<keyword evidence="9" id="KW-1185">Reference proteome</keyword>
<evidence type="ECO:0000256" key="1">
    <source>
        <dbReference type="ARBA" id="ARBA00004141"/>
    </source>
</evidence>
<keyword evidence="4 6" id="KW-1133">Transmembrane helix</keyword>
<evidence type="ECO:0000256" key="2">
    <source>
        <dbReference type="ARBA" id="ARBA00007362"/>
    </source>
</evidence>
<accession>A0A128F6M2</accession>
<name>A0A128F6M2_9GAMM</name>
<dbReference type="InterPro" id="IPR037185">
    <property type="entry name" value="EmrE-like"/>
</dbReference>
<dbReference type="InterPro" id="IPR000620">
    <property type="entry name" value="EamA_dom"/>
</dbReference>
<feature type="transmembrane region" description="Helical" evidence="6">
    <location>
        <begin position="52"/>
        <end position="74"/>
    </location>
</feature>
<protein>
    <submittedName>
        <fullName evidence="8">EamA-like transporter family protein</fullName>
    </submittedName>
</protein>
<dbReference type="EMBL" id="FIZY01000016">
    <property type="protein sequence ID" value="CZF82120.1"/>
    <property type="molecule type" value="Genomic_DNA"/>
</dbReference>
<evidence type="ECO:0000256" key="4">
    <source>
        <dbReference type="ARBA" id="ARBA00022989"/>
    </source>
</evidence>
<keyword evidence="3 6" id="KW-0812">Transmembrane</keyword>
<organism evidence="8 9">
    <name type="scientific">Grimontia marina</name>
    <dbReference type="NCBI Taxonomy" id="646534"/>
    <lineage>
        <taxon>Bacteria</taxon>
        <taxon>Pseudomonadati</taxon>
        <taxon>Pseudomonadota</taxon>
        <taxon>Gammaproteobacteria</taxon>
        <taxon>Vibrionales</taxon>
        <taxon>Vibrionaceae</taxon>
        <taxon>Grimontia</taxon>
    </lineage>
</organism>
<dbReference type="Pfam" id="PF00892">
    <property type="entry name" value="EamA"/>
    <property type="match status" value="1"/>
</dbReference>
<proteinExistence type="inferred from homology"/>
<dbReference type="SUPFAM" id="SSF103481">
    <property type="entry name" value="Multidrug resistance efflux transporter EmrE"/>
    <property type="match status" value="1"/>
</dbReference>
<evidence type="ECO:0000259" key="7">
    <source>
        <dbReference type="Pfam" id="PF00892"/>
    </source>
</evidence>
<dbReference type="AlphaFoldDB" id="A0A128F6M2"/>
<dbReference type="PANTHER" id="PTHR32322:SF2">
    <property type="entry name" value="EAMA DOMAIN-CONTAINING PROTEIN"/>
    <property type="match status" value="1"/>
</dbReference>
<dbReference type="GO" id="GO:0016020">
    <property type="term" value="C:membrane"/>
    <property type="evidence" value="ECO:0007669"/>
    <property type="project" value="UniProtKB-SubCell"/>
</dbReference>